<dbReference type="Gene3D" id="3.40.50.720">
    <property type="entry name" value="NAD(P)-binding Rossmann-like Domain"/>
    <property type="match status" value="1"/>
</dbReference>
<sequence length="456" mass="52411">MKKVITYGTYDLFHEGHYRLLERAKALGDYLIVGVTTESFDQARGKLNVVDSLMTRVENVKKTGFADEVIVEDHIGQKVEDIQKYGVDIFVLGSDWEGKFDYLKDFCEVRYLERTRGISSTLKRASNHKIVRIGLIGNGRIAKRFIPESHFVSGMELTGVYNPRRESAEKFAHQQDLEFFTDNEEEFYQHVDAVDICTPHQYHYEYTKRALEHGKHVLCEKPMALQKAQAEELFNLAKEKGLILMEAIKTAYTPGFIRLLSMVQSGVIGEIRDVESCFTRIFPNDSFREMTDAEYGGCFTEYGSYTLLPIIKLLGSNYTDIRFECFKAGNGIDLYTKVYFNYQHSMATAKTGLKVKSDGHLLISGTKGYIMVAAPWWKTTEFEICYEDFNQNEKFFTKYLGDGLRYELSDFISAINGNPRGDFKLTRNESIACAEIMEKFLEWRKNTPIKEGMVIV</sequence>
<dbReference type="Gene3D" id="3.30.360.10">
    <property type="entry name" value="Dihydrodipicolinate Reductase, domain 2"/>
    <property type="match status" value="1"/>
</dbReference>
<feature type="domain" description="Gfo/Idh/MocA-like oxidoreductase N-terminal" evidence="3">
    <location>
        <begin position="131"/>
        <end position="246"/>
    </location>
</feature>
<protein>
    <submittedName>
        <fullName evidence="6">Glycerol-3-phosphate cytidylyltransferase</fullName>
    </submittedName>
</protein>
<feature type="domain" description="GFO/IDH/MocA-like oxidoreductase" evidence="5">
    <location>
        <begin position="258"/>
        <end position="370"/>
    </location>
</feature>
<dbReference type="InterPro" id="IPR055170">
    <property type="entry name" value="GFO_IDH_MocA-like_dom"/>
</dbReference>
<dbReference type="Gene3D" id="3.40.50.620">
    <property type="entry name" value="HUPs"/>
    <property type="match status" value="1"/>
</dbReference>
<dbReference type="Pfam" id="PF22725">
    <property type="entry name" value="GFO_IDH_MocA_C3"/>
    <property type="match status" value="1"/>
</dbReference>
<organism evidence="6 7">
    <name type="scientific">Selenomonas ruminantium</name>
    <dbReference type="NCBI Taxonomy" id="971"/>
    <lineage>
        <taxon>Bacteria</taxon>
        <taxon>Bacillati</taxon>
        <taxon>Bacillota</taxon>
        <taxon>Negativicutes</taxon>
        <taxon>Selenomonadales</taxon>
        <taxon>Selenomonadaceae</taxon>
        <taxon>Selenomonas</taxon>
    </lineage>
</organism>
<name>A0A1M6UL96_SELRU</name>
<dbReference type="OrthoDB" id="9802794at2"/>
<gene>
    <name evidence="6" type="ORF">SAMN05216582_11322</name>
</gene>
<dbReference type="PANTHER" id="PTHR22604">
    <property type="entry name" value="OXIDOREDUCTASES"/>
    <property type="match status" value="1"/>
</dbReference>
<keyword evidence="2" id="KW-0560">Oxidoreductase</keyword>
<feature type="domain" description="Cytidyltransferase-like" evidence="4">
    <location>
        <begin position="5"/>
        <end position="122"/>
    </location>
</feature>
<evidence type="ECO:0000256" key="1">
    <source>
        <dbReference type="ARBA" id="ARBA00010928"/>
    </source>
</evidence>
<evidence type="ECO:0000313" key="6">
    <source>
        <dbReference type="EMBL" id="SHK69956.1"/>
    </source>
</evidence>
<comment type="similarity">
    <text evidence="1">Belongs to the Gfo/Idh/MocA family.</text>
</comment>
<dbReference type="GO" id="GO:0016491">
    <property type="term" value="F:oxidoreductase activity"/>
    <property type="evidence" value="ECO:0007669"/>
    <property type="project" value="UniProtKB-KW"/>
</dbReference>
<dbReference type="SUPFAM" id="SSF55347">
    <property type="entry name" value="Glyceraldehyde-3-phosphate dehydrogenase-like, C-terminal domain"/>
    <property type="match status" value="1"/>
</dbReference>
<dbReference type="AlphaFoldDB" id="A0A1M6UL96"/>
<dbReference type="EMBL" id="FRBC01000013">
    <property type="protein sequence ID" value="SHK69956.1"/>
    <property type="molecule type" value="Genomic_DNA"/>
</dbReference>
<accession>A0A1M6UL96</accession>
<dbReference type="SUPFAM" id="SSF51735">
    <property type="entry name" value="NAD(P)-binding Rossmann-fold domains"/>
    <property type="match status" value="1"/>
</dbReference>
<dbReference type="Pfam" id="PF01467">
    <property type="entry name" value="CTP_transf_like"/>
    <property type="match status" value="1"/>
</dbReference>
<evidence type="ECO:0000259" key="3">
    <source>
        <dbReference type="Pfam" id="PF01408"/>
    </source>
</evidence>
<dbReference type="PANTHER" id="PTHR22604:SF105">
    <property type="entry name" value="TRANS-1,2-DIHYDROBENZENE-1,2-DIOL DEHYDROGENASE"/>
    <property type="match status" value="1"/>
</dbReference>
<evidence type="ECO:0000259" key="4">
    <source>
        <dbReference type="Pfam" id="PF01467"/>
    </source>
</evidence>
<evidence type="ECO:0000256" key="2">
    <source>
        <dbReference type="ARBA" id="ARBA00023002"/>
    </source>
</evidence>
<dbReference type="InterPro" id="IPR050984">
    <property type="entry name" value="Gfo/Idh/MocA_domain"/>
</dbReference>
<evidence type="ECO:0000259" key="5">
    <source>
        <dbReference type="Pfam" id="PF22725"/>
    </source>
</evidence>
<proteinExistence type="inferred from homology"/>
<dbReference type="InterPro" id="IPR000683">
    <property type="entry name" value="Gfo/Idh/MocA-like_OxRdtase_N"/>
</dbReference>
<dbReference type="GO" id="GO:0000166">
    <property type="term" value="F:nucleotide binding"/>
    <property type="evidence" value="ECO:0007669"/>
    <property type="project" value="InterPro"/>
</dbReference>
<dbReference type="SUPFAM" id="SSF52374">
    <property type="entry name" value="Nucleotidylyl transferase"/>
    <property type="match status" value="1"/>
</dbReference>
<dbReference type="InterPro" id="IPR014729">
    <property type="entry name" value="Rossmann-like_a/b/a_fold"/>
</dbReference>
<dbReference type="RefSeq" id="WP_073089790.1">
    <property type="nucleotide sequence ID" value="NZ_FRBC01000013.1"/>
</dbReference>
<evidence type="ECO:0000313" key="7">
    <source>
        <dbReference type="Proteomes" id="UP000184263"/>
    </source>
</evidence>
<dbReference type="NCBIfam" id="TIGR00125">
    <property type="entry name" value="cyt_tran_rel"/>
    <property type="match status" value="1"/>
</dbReference>
<dbReference type="InterPro" id="IPR036291">
    <property type="entry name" value="NAD(P)-bd_dom_sf"/>
</dbReference>
<keyword evidence="6" id="KW-0808">Transferase</keyword>
<reference evidence="6 7" key="1">
    <citation type="submission" date="2016-11" db="EMBL/GenBank/DDBJ databases">
        <authorList>
            <person name="Jaros S."/>
            <person name="Januszkiewicz K."/>
            <person name="Wedrychowicz H."/>
        </authorList>
    </citation>
    <scope>NUCLEOTIDE SEQUENCE [LARGE SCALE GENOMIC DNA]</scope>
    <source>
        <strain evidence="6 7">HD4</strain>
    </source>
</reference>
<dbReference type="InterPro" id="IPR004821">
    <property type="entry name" value="Cyt_trans-like"/>
</dbReference>
<dbReference type="Pfam" id="PF01408">
    <property type="entry name" value="GFO_IDH_MocA"/>
    <property type="match status" value="1"/>
</dbReference>
<keyword evidence="6" id="KW-0548">Nucleotidyltransferase</keyword>
<dbReference type="Proteomes" id="UP000184263">
    <property type="component" value="Unassembled WGS sequence"/>
</dbReference>
<dbReference type="GO" id="GO:0016779">
    <property type="term" value="F:nucleotidyltransferase activity"/>
    <property type="evidence" value="ECO:0007669"/>
    <property type="project" value="UniProtKB-KW"/>
</dbReference>